<reference evidence="1" key="1">
    <citation type="journal article" date="2021" name="PeerJ">
        <title>Extensive microbial diversity within the chicken gut microbiome revealed by metagenomics and culture.</title>
        <authorList>
            <person name="Gilroy R."/>
            <person name="Ravi A."/>
            <person name="Getino M."/>
            <person name="Pursley I."/>
            <person name="Horton D.L."/>
            <person name="Alikhan N.F."/>
            <person name="Baker D."/>
            <person name="Gharbi K."/>
            <person name="Hall N."/>
            <person name="Watson M."/>
            <person name="Adriaenssens E.M."/>
            <person name="Foster-Nyarko E."/>
            <person name="Jarju S."/>
            <person name="Secka A."/>
            <person name="Antonio M."/>
            <person name="Oren A."/>
            <person name="Chaudhuri R.R."/>
            <person name="La Ragione R."/>
            <person name="Hildebrand F."/>
            <person name="Pallen M.J."/>
        </authorList>
    </citation>
    <scope>NUCLEOTIDE SEQUENCE</scope>
    <source>
        <strain evidence="1">CHK189-29639</strain>
    </source>
</reference>
<reference evidence="1" key="2">
    <citation type="submission" date="2021-09" db="EMBL/GenBank/DDBJ databases">
        <authorList>
            <person name="Gilroy R."/>
        </authorList>
    </citation>
    <scope>NUCLEOTIDE SEQUENCE</scope>
    <source>
        <strain evidence="1">CHK189-29639</strain>
    </source>
</reference>
<evidence type="ECO:0000313" key="2">
    <source>
        <dbReference type="Proteomes" id="UP000759256"/>
    </source>
</evidence>
<gene>
    <name evidence="1" type="ORF">K8V06_10595</name>
</gene>
<name>A0A921IE80_9LACO</name>
<accession>A0A921IE80</accession>
<organism evidence="1 2">
    <name type="scientific">Ligilactobacillus salivarius</name>
    <dbReference type="NCBI Taxonomy" id="1624"/>
    <lineage>
        <taxon>Bacteria</taxon>
        <taxon>Bacillati</taxon>
        <taxon>Bacillota</taxon>
        <taxon>Bacilli</taxon>
        <taxon>Lactobacillales</taxon>
        <taxon>Lactobacillaceae</taxon>
        <taxon>Ligilactobacillus</taxon>
    </lineage>
</organism>
<proteinExistence type="predicted"/>
<dbReference type="AlphaFoldDB" id="A0A921IE80"/>
<sequence length="60" mass="6849">MQLYDTVELIEDIDNFKKGSIGVIGELYNDKCYLEIIDNKGETLGILYDVPLSKLHLCNK</sequence>
<dbReference type="EMBL" id="DYVK01000105">
    <property type="protein sequence ID" value="HJG16555.1"/>
    <property type="molecule type" value="Genomic_DNA"/>
</dbReference>
<protein>
    <submittedName>
        <fullName evidence="1">DUF4926 domain-containing protein</fullName>
    </submittedName>
</protein>
<evidence type="ECO:0000313" key="1">
    <source>
        <dbReference type="EMBL" id="HJG16555.1"/>
    </source>
</evidence>
<comment type="caution">
    <text evidence="1">The sequence shown here is derived from an EMBL/GenBank/DDBJ whole genome shotgun (WGS) entry which is preliminary data.</text>
</comment>
<dbReference type="Proteomes" id="UP000759256">
    <property type="component" value="Unassembled WGS sequence"/>
</dbReference>
<dbReference type="RefSeq" id="WP_087310729.1">
    <property type="nucleotide sequence ID" value="NZ_NFHV01000019.1"/>
</dbReference>